<feature type="binding site" evidence="2">
    <location>
        <position position="110"/>
    </location>
    <ligand>
        <name>Zn(2+)</name>
        <dbReference type="ChEBI" id="CHEBI:29105"/>
        <label>2</label>
    </ligand>
</feature>
<dbReference type="GO" id="GO:0006096">
    <property type="term" value="P:glycolytic process"/>
    <property type="evidence" value="ECO:0007669"/>
    <property type="project" value="UniProtKB-KW"/>
</dbReference>
<dbReference type="Gene3D" id="3.20.20.70">
    <property type="entry name" value="Aldolase class I"/>
    <property type="match status" value="1"/>
</dbReference>
<feature type="binding site" evidence="2">
    <location>
        <position position="217"/>
    </location>
    <ligand>
        <name>Zn(2+)</name>
        <dbReference type="ChEBI" id="CHEBI:29105"/>
        <label>1</label>
        <note>catalytic</note>
    </ligand>
</feature>
<keyword evidence="5" id="KW-1185">Reference proteome</keyword>
<feature type="binding site" evidence="2">
    <location>
        <position position="140"/>
    </location>
    <ligand>
        <name>Zn(2+)</name>
        <dbReference type="ChEBI" id="CHEBI:29105"/>
        <label>2</label>
    </ligand>
</feature>
<protein>
    <recommendedName>
        <fullName evidence="3">Fructose-bisphosphate aldolase</fullName>
        <shortName evidence="3">FBP aldolase</shortName>
        <ecNumber evidence="3">4.1.2.13</ecNumber>
    </recommendedName>
</protein>
<dbReference type="PANTHER" id="PTHR30304:SF0">
    <property type="entry name" value="D-TAGATOSE-1,6-BISPHOSPHATE ALDOLASE SUBUNIT GATY-RELATED"/>
    <property type="match status" value="1"/>
</dbReference>
<keyword evidence="2 3" id="KW-0862">Zinc</keyword>
<sequence length="289" mass="31873">MTFNMSWRENNKTYQILTAAEKGSYGVLAAIVYNVEHITAMVRAAEQRRSPLIIQLFPSSLKQTPSLVFAAAAAARTASVPISIHLDHAQDYEQIKYVADNLPFDSIMVDMSHYEKEENLEKTSILREYCHARGISVEAETGRIEGGEDGIMDTGDLAAILTNPEDVEEFITAGVDFLAPSVGNIHGDYGPKGPELDMQRLQGIFKSMNGRVRLVLHGTNDFPPELTRACIEAGVTKVNVNKLVLDPWHDNLHAKATRPLTELMDTGIDVLTAEMERWMDIVGSSGKAS</sequence>
<evidence type="ECO:0000256" key="1">
    <source>
        <dbReference type="PIRSR" id="PIRSR001359-1"/>
    </source>
</evidence>
<accession>A0AAD6HFC0</accession>
<dbReference type="Pfam" id="PF01116">
    <property type="entry name" value="F_bP_aldolase"/>
    <property type="match status" value="1"/>
</dbReference>
<dbReference type="PROSITE" id="PS00602">
    <property type="entry name" value="ALDOLASE_CLASS_II_1"/>
    <property type="match status" value="1"/>
</dbReference>
<dbReference type="CDD" id="cd00947">
    <property type="entry name" value="TBP_aldolase_IIB"/>
    <property type="match status" value="1"/>
</dbReference>
<feature type="binding site" evidence="2">
    <location>
        <position position="88"/>
    </location>
    <ligand>
        <name>Zn(2+)</name>
        <dbReference type="ChEBI" id="CHEBI:29105"/>
        <label>1</label>
        <note>catalytic</note>
    </ligand>
</feature>
<dbReference type="InterPro" id="IPR013785">
    <property type="entry name" value="Aldolase_TIM"/>
</dbReference>
<evidence type="ECO:0000256" key="2">
    <source>
        <dbReference type="PIRSR" id="PIRSR001359-3"/>
    </source>
</evidence>
<proteinExistence type="inferred from homology"/>
<dbReference type="GO" id="GO:0004332">
    <property type="term" value="F:fructose-bisphosphate aldolase activity"/>
    <property type="evidence" value="ECO:0007669"/>
    <property type="project" value="UniProtKB-EC"/>
</dbReference>
<dbReference type="SUPFAM" id="SSF51569">
    <property type="entry name" value="Aldolase"/>
    <property type="match status" value="1"/>
</dbReference>
<comment type="catalytic activity">
    <reaction evidence="3">
        <text>beta-D-fructose 1,6-bisphosphate = D-glyceraldehyde 3-phosphate + dihydroxyacetone phosphate</text>
        <dbReference type="Rhea" id="RHEA:14729"/>
        <dbReference type="ChEBI" id="CHEBI:32966"/>
        <dbReference type="ChEBI" id="CHEBI:57642"/>
        <dbReference type="ChEBI" id="CHEBI:59776"/>
        <dbReference type="EC" id="4.1.2.13"/>
    </reaction>
</comment>
<dbReference type="EC" id="4.1.2.13" evidence="3"/>
<keyword evidence="3" id="KW-0456">Lyase</keyword>
<feature type="binding site" evidence="2">
    <location>
        <position position="186"/>
    </location>
    <ligand>
        <name>Zn(2+)</name>
        <dbReference type="ChEBI" id="CHEBI:29105"/>
        <label>1</label>
        <note>catalytic</note>
    </ligand>
</feature>
<comment type="cofactor">
    <cofactor evidence="2 3">
        <name>Zn(2+)</name>
        <dbReference type="ChEBI" id="CHEBI:29105"/>
    </cofactor>
    <text evidence="2 3">Binds 2 Zn(2+) ions per subunit. One is catalytic and the other provides a structural contribution.</text>
</comment>
<gene>
    <name evidence="4" type="ORF">N7493_008724</name>
</gene>
<organism evidence="4 5">
    <name type="scientific">Penicillium malachiteum</name>
    <dbReference type="NCBI Taxonomy" id="1324776"/>
    <lineage>
        <taxon>Eukaryota</taxon>
        <taxon>Fungi</taxon>
        <taxon>Dikarya</taxon>
        <taxon>Ascomycota</taxon>
        <taxon>Pezizomycotina</taxon>
        <taxon>Eurotiomycetes</taxon>
        <taxon>Eurotiomycetidae</taxon>
        <taxon>Eurotiales</taxon>
        <taxon>Aspergillaceae</taxon>
        <taxon>Penicillium</taxon>
    </lineage>
</organism>
<keyword evidence="2 3" id="KW-0479">Metal-binding</keyword>
<dbReference type="EMBL" id="JAQJAN010000013">
    <property type="protein sequence ID" value="KAJ5712256.1"/>
    <property type="molecule type" value="Genomic_DNA"/>
</dbReference>
<dbReference type="InterPro" id="IPR050246">
    <property type="entry name" value="Class_II_FBP_aldolase"/>
</dbReference>
<reference evidence="4" key="1">
    <citation type="journal article" date="2023" name="IMA Fungus">
        <title>Comparative genomic study of the Penicillium genus elucidates a diverse pangenome and 15 lateral gene transfer events.</title>
        <authorList>
            <person name="Petersen C."/>
            <person name="Sorensen T."/>
            <person name="Nielsen M.R."/>
            <person name="Sondergaard T.E."/>
            <person name="Sorensen J.L."/>
            <person name="Fitzpatrick D.A."/>
            <person name="Frisvad J.C."/>
            <person name="Nielsen K.L."/>
        </authorList>
    </citation>
    <scope>NUCLEOTIDE SEQUENCE</scope>
    <source>
        <strain evidence="4">IBT 17514</strain>
    </source>
</reference>
<dbReference type="InterPro" id="IPR000771">
    <property type="entry name" value="FBA_II"/>
</dbReference>
<comment type="caution">
    <text evidence="4">The sequence shown here is derived from an EMBL/GenBank/DDBJ whole genome shotgun (WGS) entry which is preliminary data.</text>
</comment>
<evidence type="ECO:0000313" key="5">
    <source>
        <dbReference type="Proteomes" id="UP001215712"/>
    </source>
</evidence>
<dbReference type="PANTHER" id="PTHR30304">
    <property type="entry name" value="D-TAGATOSE-1,6-BISPHOSPHATE ALDOLASE"/>
    <property type="match status" value="1"/>
</dbReference>
<keyword evidence="3" id="KW-0324">Glycolysis</keyword>
<dbReference type="PIRSF" id="PIRSF001359">
    <property type="entry name" value="F_bP_aldolase_II"/>
    <property type="match status" value="1"/>
</dbReference>
<name>A0AAD6HFC0_9EURO</name>
<comment type="function">
    <text evidence="3">Catalyzes the aldol condensation of dihydroxyacetone phosphate (DHAP or glycerone-phosphate) with glyceraldehyde 3-phosphate (G3P) to form fructose 1,6-bisphosphate (FBP) in gluconeogenesis and the reverse reaction in glycolysis.</text>
</comment>
<comment type="pathway">
    <text evidence="3">Carbohydrate degradation; glycolysis; D-glyceraldehyde 3-phosphate and glycerone phosphate from D-glucose: step 4/4.</text>
</comment>
<reference evidence="4" key="2">
    <citation type="submission" date="2023-01" db="EMBL/GenBank/DDBJ databases">
        <authorList>
            <person name="Petersen C."/>
        </authorList>
    </citation>
    <scope>NUCLEOTIDE SEQUENCE</scope>
    <source>
        <strain evidence="4">IBT 17514</strain>
    </source>
</reference>
<evidence type="ECO:0000256" key="3">
    <source>
        <dbReference type="RuleBase" id="RU366023"/>
    </source>
</evidence>
<feature type="active site" description="Proton donor" evidence="1">
    <location>
        <position position="87"/>
    </location>
</feature>
<comment type="similarity">
    <text evidence="3">Belongs to the class II fructose-bisphosphate aldolase family.</text>
</comment>
<dbReference type="Proteomes" id="UP001215712">
    <property type="component" value="Unassembled WGS sequence"/>
</dbReference>
<evidence type="ECO:0000313" key="4">
    <source>
        <dbReference type="EMBL" id="KAJ5712256.1"/>
    </source>
</evidence>
<dbReference type="AlphaFoldDB" id="A0AAD6HFC0"/>
<dbReference type="GO" id="GO:0008270">
    <property type="term" value="F:zinc ion binding"/>
    <property type="evidence" value="ECO:0007669"/>
    <property type="project" value="UniProtKB-UniRule"/>
</dbReference>